<feature type="region of interest" description="Disordered" evidence="1">
    <location>
        <begin position="16"/>
        <end position="36"/>
    </location>
</feature>
<proteinExistence type="predicted"/>
<organism evidence="2">
    <name type="scientific">uncultured Pleomorphomonas sp</name>
    <dbReference type="NCBI Taxonomy" id="442121"/>
    <lineage>
        <taxon>Bacteria</taxon>
        <taxon>Pseudomonadati</taxon>
        <taxon>Pseudomonadota</taxon>
        <taxon>Alphaproteobacteria</taxon>
        <taxon>Hyphomicrobiales</taxon>
        <taxon>Pleomorphomonadaceae</taxon>
        <taxon>Pleomorphomonas</taxon>
        <taxon>environmental samples</taxon>
    </lineage>
</organism>
<feature type="compositionally biased region" description="Basic and acidic residues" evidence="1">
    <location>
        <begin position="25"/>
        <end position="36"/>
    </location>
</feature>
<name>A0A212LJF9_9HYPH</name>
<accession>A0A212LJF9</accession>
<reference evidence="2" key="1">
    <citation type="submission" date="2016-08" db="EMBL/GenBank/DDBJ databases">
        <authorList>
            <person name="Seilhamer J.J."/>
        </authorList>
    </citation>
    <scope>NUCLEOTIDE SEQUENCE</scope>
    <source>
        <strain evidence="2">86</strain>
    </source>
</reference>
<dbReference type="AlphaFoldDB" id="A0A212LJF9"/>
<sequence length="36" mass="3755">MGADALFLSAEAGMLPLLPGMNPADPRRAGAKEERT</sequence>
<dbReference type="EMBL" id="FMJD01000010">
    <property type="protein sequence ID" value="SCM77696.1"/>
    <property type="molecule type" value="Genomic_DNA"/>
</dbReference>
<gene>
    <name evidence="2" type="ORF">KL86PLE_60011</name>
</gene>
<evidence type="ECO:0000313" key="2">
    <source>
        <dbReference type="EMBL" id="SCM77696.1"/>
    </source>
</evidence>
<protein>
    <submittedName>
        <fullName evidence="2">Uncharacterized protein</fullName>
    </submittedName>
</protein>
<evidence type="ECO:0000256" key="1">
    <source>
        <dbReference type="SAM" id="MobiDB-lite"/>
    </source>
</evidence>